<dbReference type="EMBL" id="JBGMDY010000009">
    <property type="protein sequence ID" value="KAL2323216.1"/>
    <property type="molecule type" value="Genomic_DNA"/>
</dbReference>
<name>A0ABD1LI63_9FABA</name>
<dbReference type="AlphaFoldDB" id="A0ABD1LI63"/>
<reference evidence="2 3" key="1">
    <citation type="submission" date="2024-08" db="EMBL/GenBank/DDBJ databases">
        <title>Insights into the chromosomal genome structure of Flemingia macrophylla.</title>
        <authorList>
            <person name="Ding Y."/>
            <person name="Zhao Y."/>
            <person name="Bi W."/>
            <person name="Wu M."/>
            <person name="Zhao G."/>
            <person name="Gong Y."/>
            <person name="Li W."/>
            <person name="Zhang P."/>
        </authorList>
    </citation>
    <scope>NUCLEOTIDE SEQUENCE [LARGE SCALE GENOMIC DNA]</scope>
    <source>
        <strain evidence="2">DYQJB</strain>
        <tissue evidence="2">Leaf</tissue>
    </source>
</reference>
<accession>A0ABD1LI63</accession>
<feature type="compositionally biased region" description="Polar residues" evidence="1">
    <location>
        <begin position="24"/>
        <end position="38"/>
    </location>
</feature>
<proteinExistence type="predicted"/>
<keyword evidence="3" id="KW-1185">Reference proteome</keyword>
<evidence type="ECO:0000313" key="3">
    <source>
        <dbReference type="Proteomes" id="UP001603857"/>
    </source>
</evidence>
<evidence type="ECO:0000256" key="1">
    <source>
        <dbReference type="SAM" id="MobiDB-lite"/>
    </source>
</evidence>
<protein>
    <submittedName>
        <fullName evidence="2">Uncharacterized protein</fullName>
    </submittedName>
</protein>
<dbReference type="Proteomes" id="UP001603857">
    <property type="component" value="Unassembled WGS sequence"/>
</dbReference>
<feature type="region of interest" description="Disordered" evidence="1">
    <location>
        <begin position="20"/>
        <end position="46"/>
    </location>
</feature>
<sequence length="161" mass="18092">MVRTVNGQHLWVVLIQGSGPRRPTTGTKPQAQFKAKSNLTHDEHLQSSSGKLMKSMTSGKVVWIWEMLGFMERDIDLFKNLGGVLILADLIPYCLDCILLKLVVKWTCTTLMGDVRIISIFHVADQPPKQTTIKQVDWYPPTCECIKCNTHEGAIGYLGHI</sequence>
<evidence type="ECO:0000313" key="2">
    <source>
        <dbReference type="EMBL" id="KAL2323216.1"/>
    </source>
</evidence>
<comment type="caution">
    <text evidence="2">The sequence shown here is derived from an EMBL/GenBank/DDBJ whole genome shotgun (WGS) entry which is preliminary data.</text>
</comment>
<organism evidence="2 3">
    <name type="scientific">Flemingia macrophylla</name>
    <dbReference type="NCBI Taxonomy" id="520843"/>
    <lineage>
        <taxon>Eukaryota</taxon>
        <taxon>Viridiplantae</taxon>
        <taxon>Streptophyta</taxon>
        <taxon>Embryophyta</taxon>
        <taxon>Tracheophyta</taxon>
        <taxon>Spermatophyta</taxon>
        <taxon>Magnoliopsida</taxon>
        <taxon>eudicotyledons</taxon>
        <taxon>Gunneridae</taxon>
        <taxon>Pentapetalae</taxon>
        <taxon>rosids</taxon>
        <taxon>fabids</taxon>
        <taxon>Fabales</taxon>
        <taxon>Fabaceae</taxon>
        <taxon>Papilionoideae</taxon>
        <taxon>50 kb inversion clade</taxon>
        <taxon>NPAAA clade</taxon>
        <taxon>indigoferoid/millettioid clade</taxon>
        <taxon>Phaseoleae</taxon>
        <taxon>Flemingia</taxon>
    </lineage>
</organism>
<gene>
    <name evidence="2" type="ORF">Fmac_027595</name>
</gene>